<dbReference type="SMART" id="SM01100">
    <property type="entry name" value="CRAL_TRIO_N"/>
    <property type="match status" value="1"/>
</dbReference>
<dbReference type="Gene3D" id="3.40.525.10">
    <property type="entry name" value="CRAL-TRIO lipid binding domain"/>
    <property type="match status" value="1"/>
</dbReference>
<dbReference type="PROSITE" id="PS50191">
    <property type="entry name" value="CRAL_TRIO"/>
    <property type="match status" value="1"/>
</dbReference>
<dbReference type="InterPro" id="IPR036273">
    <property type="entry name" value="CRAL/TRIO_N_dom_sf"/>
</dbReference>
<dbReference type="InterPro" id="IPR001251">
    <property type="entry name" value="CRAL-TRIO_dom"/>
</dbReference>
<dbReference type="PANTHER" id="PTHR45657">
    <property type="entry name" value="CRAL-TRIO DOMAIN-CONTAINING PROTEIN YKL091C-RELATED"/>
    <property type="match status" value="1"/>
</dbReference>
<dbReference type="PANTHER" id="PTHR45657:SF3">
    <property type="entry name" value="TRANSPORTER, PUTATIVE (AFU_ORTHOLOGUE AFUA_5G09260)-RELATED"/>
    <property type="match status" value="1"/>
</dbReference>
<feature type="compositionally biased region" description="Polar residues" evidence="1">
    <location>
        <begin position="422"/>
        <end position="431"/>
    </location>
</feature>
<dbReference type="InterPro" id="IPR011074">
    <property type="entry name" value="CRAL/TRIO_N_dom"/>
</dbReference>
<dbReference type="SMART" id="SM00516">
    <property type="entry name" value="SEC14"/>
    <property type="match status" value="1"/>
</dbReference>
<dbReference type="Proteomes" id="UP000094385">
    <property type="component" value="Unassembled WGS sequence"/>
</dbReference>
<dbReference type="Gene3D" id="1.10.8.20">
    <property type="entry name" value="N-terminal domain of phosphatidylinositol transfer protein sec14p"/>
    <property type="match status" value="1"/>
</dbReference>
<feature type="region of interest" description="Disordered" evidence="1">
    <location>
        <begin position="382"/>
        <end position="409"/>
    </location>
</feature>
<protein>
    <recommendedName>
        <fullName evidence="2">CRAL-TRIO domain-containing protein</fullName>
    </recommendedName>
</protein>
<dbReference type="CDD" id="cd00170">
    <property type="entry name" value="SEC14"/>
    <property type="match status" value="1"/>
</dbReference>
<evidence type="ECO:0000256" key="1">
    <source>
        <dbReference type="SAM" id="MobiDB-lite"/>
    </source>
</evidence>
<gene>
    <name evidence="3" type="ORF">LIPSTDRAFT_61592</name>
</gene>
<feature type="compositionally biased region" description="Polar residues" evidence="1">
    <location>
        <begin position="382"/>
        <end position="400"/>
    </location>
</feature>
<reference evidence="3 4" key="1">
    <citation type="journal article" date="2016" name="Proc. Natl. Acad. Sci. U.S.A.">
        <title>Comparative genomics of biotechnologically important yeasts.</title>
        <authorList>
            <person name="Riley R."/>
            <person name="Haridas S."/>
            <person name="Wolfe K.H."/>
            <person name="Lopes M.R."/>
            <person name="Hittinger C.T."/>
            <person name="Goeker M."/>
            <person name="Salamov A.A."/>
            <person name="Wisecaver J.H."/>
            <person name="Long T.M."/>
            <person name="Calvey C.H."/>
            <person name="Aerts A.L."/>
            <person name="Barry K.W."/>
            <person name="Choi C."/>
            <person name="Clum A."/>
            <person name="Coughlan A.Y."/>
            <person name="Deshpande S."/>
            <person name="Douglass A.P."/>
            <person name="Hanson S.J."/>
            <person name="Klenk H.-P."/>
            <person name="LaButti K.M."/>
            <person name="Lapidus A."/>
            <person name="Lindquist E.A."/>
            <person name="Lipzen A.M."/>
            <person name="Meier-Kolthoff J.P."/>
            <person name="Ohm R.A."/>
            <person name="Otillar R.P."/>
            <person name="Pangilinan J.L."/>
            <person name="Peng Y."/>
            <person name="Rokas A."/>
            <person name="Rosa C.A."/>
            <person name="Scheuner C."/>
            <person name="Sibirny A.A."/>
            <person name="Slot J.C."/>
            <person name="Stielow J.B."/>
            <person name="Sun H."/>
            <person name="Kurtzman C.P."/>
            <person name="Blackwell M."/>
            <person name="Grigoriev I.V."/>
            <person name="Jeffries T.W."/>
        </authorList>
    </citation>
    <scope>NUCLEOTIDE SEQUENCE [LARGE SCALE GENOMIC DNA]</scope>
    <source>
        <strain evidence="3 4">NRRL Y-11557</strain>
    </source>
</reference>
<keyword evidence="4" id="KW-1185">Reference proteome</keyword>
<sequence length="445" mass="51050">MSTTNQVDGVESIVEYSFPRGHLGHLKPEEEDALKDFKERIENEFYKTGNVEDEFGYYNDALLLRFLRARHFNVQDAIAQFIATEEWRNANEIDTLYRTIDLEQYEETRRLVRPIECSEFRKIVLIMILKQYPQWTGRRDRHGIPVYVYEVKHLDSKTMSAYEKSAIKTHTMAKSDVKTPQKLVRLFALYENLIRFVMPLCTVLTDREYPRTPITQTNNIVDISGVSLRMFWNLRAHMQDASTLATAHYPETLGRIFIIGAPSFFPTVWGWIKRWFDPITTSKIFILSHNDMKATLESYIDPANLPKQYGGELDFEFGQAPVLDPALKDVLKWEGSYTDFPHGPIYWSDKGDHIEATAVGHVGHNERRDTVCTVQKITQRQSLTNKNVNGDTPGRSPSTKSELRSDLPITTTVDELVPVTLSDANSHSPSEVTAAIPSEAQQDQI</sequence>
<name>A0A1E3QB21_LIPST</name>
<dbReference type="Pfam" id="PF00650">
    <property type="entry name" value="CRAL_TRIO"/>
    <property type="match status" value="1"/>
</dbReference>
<dbReference type="AlphaFoldDB" id="A0A1E3QB21"/>
<accession>A0A1E3QB21</accession>
<organism evidence="3 4">
    <name type="scientific">Lipomyces starkeyi NRRL Y-11557</name>
    <dbReference type="NCBI Taxonomy" id="675824"/>
    <lineage>
        <taxon>Eukaryota</taxon>
        <taxon>Fungi</taxon>
        <taxon>Dikarya</taxon>
        <taxon>Ascomycota</taxon>
        <taxon>Saccharomycotina</taxon>
        <taxon>Lipomycetes</taxon>
        <taxon>Lipomycetales</taxon>
        <taxon>Lipomycetaceae</taxon>
        <taxon>Lipomyces</taxon>
    </lineage>
</organism>
<evidence type="ECO:0000313" key="3">
    <source>
        <dbReference type="EMBL" id="ODQ74694.1"/>
    </source>
</evidence>
<dbReference type="EMBL" id="KV454291">
    <property type="protein sequence ID" value="ODQ74694.1"/>
    <property type="molecule type" value="Genomic_DNA"/>
</dbReference>
<dbReference type="STRING" id="675824.A0A1E3QB21"/>
<proteinExistence type="predicted"/>
<dbReference type="Pfam" id="PF03765">
    <property type="entry name" value="CRAL_TRIO_N"/>
    <property type="match status" value="1"/>
</dbReference>
<evidence type="ECO:0000259" key="2">
    <source>
        <dbReference type="PROSITE" id="PS50191"/>
    </source>
</evidence>
<dbReference type="InterPro" id="IPR051026">
    <property type="entry name" value="PI/PC_transfer"/>
</dbReference>
<evidence type="ECO:0000313" key="4">
    <source>
        <dbReference type="Proteomes" id="UP000094385"/>
    </source>
</evidence>
<dbReference type="SUPFAM" id="SSF52087">
    <property type="entry name" value="CRAL/TRIO domain"/>
    <property type="match status" value="1"/>
</dbReference>
<dbReference type="SUPFAM" id="SSF46938">
    <property type="entry name" value="CRAL/TRIO N-terminal domain"/>
    <property type="match status" value="1"/>
</dbReference>
<dbReference type="OrthoDB" id="30289at2759"/>
<dbReference type="InterPro" id="IPR036865">
    <property type="entry name" value="CRAL-TRIO_dom_sf"/>
</dbReference>
<feature type="domain" description="CRAL-TRIO" evidence="2">
    <location>
        <begin position="116"/>
        <end position="317"/>
    </location>
</feature>
<feature type="region of interest" description="Disordered" evidence="1">
    <location>
        <begin position="422"/>
        <end position="445"/>
    </location>
</feature>